<dbReference type="InterPro" id="IPR011990">
    <property type="entry name" value="TPR-like_helical_dom_sf"/>
</dbReference>
<evidence type="ECO:0000259" key="6">
    <source>
        <dbReference type="Pfam" id="PF07980"/>
    </source>
</evidence>
<sequence length="485" mass="55358">MRKINFCKSAASICIIAGFMTVLGTSCKKFLQVQPRDYMFEDEAFSTVKGTQSALNGIYQTLADSVLYGNMLTLNVTEQLAQYYAPAKGTIGNFSYYYFLDPSTASLLNTMWTQSYHQILGINNFCTKLEDPSFNVVTGEDKNIMLGEAYAIRAFLHFDMLRVFGPVYLKNPQNISIPYYRQVERVAQPILPAATVINELIHDLDSSLVLLKNDPVRTKGPDWSNTTEGGASINYFSNRQRRMNYFAVKTLLARVLLYAGKKSDAWTAIQSVIAEQEPFFPWSTEADYSKDPLLSKETFFGIENRNLYNNYRQLFSPMLSDDIIYAPKPGRLNGMYTSASDLRLKYWFNVGSDGNKSYKVFIKFNNATILDNTRMYYQPMIRKAELYLIAAETTPDLAKGYDYLNTLRINKGLTPIAFQANSSYGELLTKIEDEYQREFIGEGQTFFMIKRLNLSPIPSFTDGSPRYLSANQFVLPTPQNETYYR</sequence>
<feature type="domain" description="RagB/SusD" evidence="6">
    <location>
        <begin position="363"/>
        <end position="451"/>
    </location>
</feature>
<dbReference type="SUPFAM" id="SSF48452">
    <property type="entry name" value="TPR-like"/>
    <property type="match status" value="1"/>
</dbReference>
<dbReference type="GO" id="GO:0009279">
    <property type="term" value="C:cell outer membrane"/>
    <property type="evidence" value="ECO:0007669"/>
    <property type="project" value="UniProtKB-SubCell"/>
</dbReference>
<evidence type="ECO:0000313" key="8">
    <source>
        <dbReference type="EMBL" id="RFS18759.1"/>
    </source>
</evidence>
<name>A0A3E1Y248_9BACT</name>
<comment type="caution">
    <text evidence="8">The sequence shown here is derived from an EMBL/GenBank/DDBJ whole genome shotgun (WGS) entry which is preliminary data.</text>
</comment>
<protein>
    <submittedName>
        <fullName evidence="8">RagB/SusD family nutrient uptake outer membrane protein</fullName>
    </submittedName>
</protein>
<evidence type="ECO:0000256" key="3">
    <source>
        <dbReference type="ARBA" id="ARBA00022729"/>
    </source>
</evidence>
<dbReference type="OrthoDB" id="1100079at2"/>
<keyword evidence="3" id="KW-0732">Signal</keyword>
<keyword evidence="9" id="KW-1185">Reference proteome</keyword>
<dbReference type="EMBL" id="QPMM01000019">
    <property type="protein sequence ID" value="RFS18759.1"/>
    <property type="molecule type" value="Genomic_DNA"/>
</dbReference>
<dbReference type="Pfam" id="PF07980">
    <property type="entry name" value="SusD_RagB"/>
    <property type="match status" value="1"/>
</dbReference>
<gene>
    <name evidence="8" type="ORF">DVR12_26540</name>
</gene>
<dbReference type="InterPro" id="IPR033985">
    <property type="entry name" value="SusD-like_N"/>
</dbReference>
<comment type="subcellular location">
    <subcellularLocation>
        <location evidence="1">Cell outer membrane</location>
    </subcellularLocation>
</comment>
<evidence type="ECO:0000256" key="1">
    <source>
        <dbReference type="ARBA" id="ARBA00004442"/>
    </source>
</evidence>
<organism evidence="8 9">
    <name type="scientific">Chitinophaga silvatica</name>
    <dbReference type="NCBI Taxonomy" id="2282649"/>
    <lineage>
        <taxon>Bacteria</taxon>
        <taxon>Pseudomonadati</taxon>
        <taxon>Bacteroidota</taxon>
        <taxon>Chitinophagia</taxon>
        <taxon>Chitinophagales</taxon>
        <taxon>Chitinophagaceae</taxon>
        <taxon>Chitinophaga</taxon>
    </lineage>
</organism>
<feature type="domain" description="SusD-like N-terminal" evidence="7">
    <location>
        <begin position="30"/>
        <end position="174"/>
    </location>
</feature>
<evidence type="ECO:0000256" key="2">
    <source>
        <dbReference type="ARBA" id="ARBA00006275"/>
    </source>
</evidence>
<dbReference type="Proteomes" id="UP000260644">
    <property type="component" value="Unassembled WGS sequence"/>
</dbReference>
<reference evidence="8 9" key="1">
    <citation type="submission" date="2018-07" db="EMBL/GenBank/DDBJ databases">
        <title>Chitinophaga K2CV101002-2 sp. nov., isolated from a monsoon evergreen broad-leaved forest soil.</title>
        <authorList>
            <person name="Lv Y."/>
        </authorList>
    </citation>
    <scope>NUCLEOTIDE SEQUENCE [LARGE SCALE GENOMIC DNA]</scope>
    <source>
        <strain evidence="8 9">GDMCC 1.1288</strain>
    </source>
</reference>
<dbReference type="InterPro" id="IPR012944">
    <property type="entry name" value="SusD_RagB_dom"/>
</dbReference>
<dbReference type="Pfam" id="PF14322">
    <property type="entry name" value="SusD-like_3"/>
    <property type="match status" value="1"/>
</dbReference>
<keyword evidence="4" id="KW-0472">Membrane</keyword>
<evidence type="ECO:0000256" key="5">
    <source>
        <dbReference type="ARBA" id="ARBA00023237"/>
    </source>
</evidence>
<keyword evidence="5" id="KW-0998">Cell outer membrane</keyword>
<evidence type="ECO:0000256" key="4">
    <source>
        <dbReference type="ARBA" id="ARBA00023136"/>
    </source>
</evidence>
<evidence type="ECO:0000259" key="7">
    <source>
        <dbReference type="Pfam" id="PF14322"/>
    </source>
</evidence>
<accession>A0A3E1Y248</accession>
<dbReference type="RefSeq" id="WP_116978846.1">
    <property type="nucleotide sequence ID" value="NZ_QPMM01000019.1"/>
</dbReference>
<dbReference type="AlphaFoldDB" id="A0A3E1Y248"/>
<proteinExistence type="inferred from homology"/>
<evidence type="ECO:0000313" key="9">
    <source>
        <dbReference type="Proteomes" id="UP000260644"/>
    </source>
</evidence>
<comment type="similarity">
    <text evidence="2">Belongs to the SusD family.</text>
</comment>
<dbReference type="PROSITE" id="PS51257">
    <property type="entry name" value="PROKAR_LIPOPROTEIN"/>
    <property type="match status" value="1"/>
</dbReference>
<dbReference type="Gene3D" id="1.25.40.390">
    <property type="match status" value="1"/>
</dbReference>